<proteinExistence type="predicted"/>
<dbReference type="OrthoDB" id="2404142at2759"/>
<dbReference type="PANTHER" id="PTHR47718:SF17">
    <property type="entry name" value="PROTEIN FAR1-RELATED SEQUENCE 5-LIKE"/>
    <property type="match status" value="1"/>
</dbReference>
<dbReference type="PANTHER" id="PTHR47718">
    <property type="entry name" value="OS01G0519700 PROTEIN"/>
    <property type="match status" value="1"/>
</dbReference>
<evidence type="ECO:0000313" key="2">
    <source>
        <dbReference type="Proteomes" id="UP000789759"/>
    </source>
</evidence>
<accession>A0A9N9F9I5</accession>
<dbReference type="EMBL" id="CAJVQA010001532">
    <property type="protein sequence ID" value="CAG8517865.1"/>
    <property type="molecule type" value="Genomic_DNA"/>
</dbReference>
<dbReference type="Proteomes" id="UP000789759">
    <property type="component" value="Unassembled WGS sequence"/>
</dbReference>
<evidence type="ECO:0000313" key="1">
    <source>
        <dbReference type="EMBL" id="CAG8517865.1"/>
    </source>
</evidence>
<keyword evidence="2" id="KW-1185">Reference proteome</keyword>
<gene>
    <name evidence="1" type="ORF">CPELLU_LOCUS3237</name>
</gene>
<name>A0A9N9F9I5_9GLOM</name>
<feature type="non-terminal residue" evidence="1">
    <location>
        <position position="352"/>
    </location>
</feature>
<protein>
    <submittedName>
        <fullName evidence="1">21188_t:CDS:1</fullName>
    </submittedName>
</protein>
<dbReference type="AlphaFoldDB" id="A0A9N9F9I5"/>
<reference evidence="1" key="1">
    <citation type="submission" date="2021-06" db="EMBL/GenBank/DDBJ databases">
        <authorList>
            <person name="Kallberg Y."/>
            <person name="Tangrot J."/>
            <person name="Rosling A."/>
        </authorList>
    </citation>
    <scope>NUCLEOTIDE SEQUENCE</scope>
    <source>
        <strain evidence="1">FL966</strain>
    </source>
</reference>
<organism evidence="1 2">
    <name type="scientific">Cetraspora pellucida</name>
    <dbReference type="NCBI Taxonomy" id="1433469"/>
    <lineage>
        <taxon>Eukaryota</taxon>
        <taxon>Fungi</taxon>
        <taxon>Fungi incertae sedis</taxon>
        <taxon>Mucoromycota</taxon>
        <taxon>Glomeromycotina</taxon>
        <taxon>Glomeromycetes</taxon>
        <taxon>Diversisporales</taxon>
        <taxon>Gigasporaceae</taxon>
        <taxon>Cetraspora</taxon>
    </lineage>
</organism>
<comment type="caution">
    <text evidence="1">The sequence shown here is derived from an EMBL/GenBank/DDBJ whole genome shotgun (WGS) entry which is preliminary data.</text>
</comment>
<sequence length="352" mass="41178">VFFGIVFTDSDPSMIRLIKDINPNSQHLLCIFHIDLNLQKKLKRKLGNQFEEFCCKFYICQNSFCEELFEYRWNKLIKQYLAAAKYLSDTLYITKHLWAIPWIRRWFTAGVQRTFEKFEAGQNSLSTVSMPMLNERFFDQVDDIIKSFLTSVILEKQRSQMNQSVCYDITQVTKWHHLIESEGDNKEISIGIRKQEQDTRQILFSSLVKNIPQEIILKHFLSIRTNSHSSHLTIKSTKAVYAELAKLSKKAIDCVIKADMQYELSNIFKSFIYDIQNKVNKLVLENLTDVNNSIVIKHKEQPSKRLKVNVEKSLYKGKEVLLDSTYINLIEDDTSNSVENLSNTKGQKYENT</sequence>